<dbReference type="AlphaFoldDB" id="A0A837GG25"/>
<comment type="caution">
    <text evidence="1">The sequence shown here is derived from an EMBL/GenBank/DDBJ whole genome shotgun (WGS) entry which is preliminary data.</text>
</comment>
<dbReference type="EMBL" id="JXXR01000001">
    <property type="protein sequence ID" value="KJY78100.1"/>
    <property type="molecule type" value="Genomic_DNA"/>
</dbReference>
<protein>
    <submittedName>
        <fullName evidence="1">Uncharacterized protein</fullName>
    </submittedName>
</protein>
<dbReference type="RefSeq" id="WP_019275310.1">
    <property type="nucleotide sequence ID" value="NZ_CP063051.1"/>
</dbReference>
<dbReference type="Pfam" id="PF11012">
    <property type="entry name" value="DUF2850"/>
    <property type="match status" value="1"/>
</dbReference>
<gene>
    <name evidence="1" type="ORF">TW71_03485</name>
</gene>
<reference evidence="1" key="1">
    <citation type="journal article" date="2015" name="BMC Genomics">
        <title>Genome mining reveals unlocked bioactive potential of marine Gram-negative bacteria.</title>
        <authorList>
            <person name="Machado H."/>
            <person name="Sonnenschein E.C."/>
            <person name="Melchiorsen J."/>
            <person name="Gram L."/>
        </authorList>
    </citation>
    <scope>NUCLEOTIDE SEQUENCE</scope>
    <source>
        <strain evidence="1">S2052</strain>
    </source>
</reference>
<accession>A0A837GG25</accession>
<dbReference type="InterPro" id="IPR021271">
    <property type="entry name" value="DUF2850"/>
</dbReference>
<evidence type="ECO:0000313" key="1">
    <source>
        <dbReference type="EMBL" id="KJY78100.1"/>
    </source>
</evidence>
<sequence>MSDKSFWAKHSSKVATVLGIAGAIMVGVGVYFIVDYEHQQARQELLGVWEESNVATYAANTLHVAEEGIYWNEDLISTHFAFDGETLEFNLGSSEQRYHLDRLRGTLVHLNGSYKAKYLKQSSKTYAFGSRARGR</sequence>
<name>A0A837GG25_9VIBR</name>
<organism evidence="1">
    <name type="scientific">Vibrio coralliilyticus</name>
    <dbReference type="NCBI Taxonomy" id="190893"/>
    <lineage>
        <taxon>Bacteria</taxon>
        <taxon>Pseudomonadati</taxon>
        <taxon>Pseudomonadota</taxon>
        <taxon>Gammaproteobacteria</taxon>
        <taxon>Vibrionales</taxon>
        <taxon>Vibrionaceae</taxon>
        <taxon>Vibrio</taxon>
    </lineage>
</organism>
<proteinExistence type="predicted"/>